<accession>A0AAQ3S7J9</accession>
<dbReference type="Proteomes" id="UP001374535">
    <property type="component" value="Chromosome 2"/>
</dbReference>
<evidence type="ECO:0000313" key="1">
    <source>
        <dbReference type="EMBL" id="WVZ19323.1"/>
    </source>
</evidence>
<reference evidence="1 2" key="1">
    <citation type="journal article" date="2023" name="Life. Sci Alliance">
        <title>Evolutionary insights into 3D genome organization and epigenetic landscape of Vigna mungo.</title>
        <authorList>
            <person name="Junaid A."/>
            <person name="Singh B."/>
            <person name="Bhatia S."/>
        </authorList>
    </citation>
    <scope>NUCLEOTIDE SEQUENCE [LARGE SCALE GENOMIC DNA]</scope>
    <source>
        <strain evidence="1">Urdbean</strain>
    </source>
</reference>
<protein>
    <submittedName>
        <fullName evidence="1">Uncharacterized protein</fullName>
    </submittedName>
</protein>
<gene>
    <name evidence="1" type="ORF">V8G54_006645</name>
</gene>
<sequence length="126" mass="14395">MVQMNGLVKGASPSISSDHHVPQNNIWVWNLVKQVTSKFNLITCQVETNKVMKTTRVVVDVLRMAVILSVRQAKLVFGVCNQSFSTFQISSHLYLSCRQVRTKVLFTQQRLYRYISLNTAMSTPLF</sequence>
<dbReference type="EMBL" id="CP144699">
    <property type="protein sequence ID" value="WVZ19323.1"/>
    <property type="molecule type" value="Genomic_DNA"/>
</dbReference>
<proteinExistence type="predicted"/>
<keyword evidence="2" id="KW-1185">Reference proteome</keyword>
<name>A0AAQ3S7J9_VIGMU</name>
<organism evidence="1 2">
    <name type="scientific">Vigna mungo</name>
    <name type="common">Black gram</name>
    <name type="synonym">Phaseolus mungo</name>
    <dbReference type="NCBI Taxonomy" id="3915"/>
    <lineage>
        <taxon>Eukaryota</taxon>
        <taxon>Viridiplantae</taxon>
        <taxon>Streptophyta</taxon>
        <taxon>Embryophyta</taxon>
        <taxon>Tracheophyta</taxon>
        <taxon>Spermatophyta</taxon>
        <taxon>Magnoliopsida</taxon>
        <taxon>eudicotyledons</taxon>
        <taxon>Gunneridae</taxon>
        <taxon>Pentapetalae</taxon>
        <taxon>rosids</taxon>
        <taxon>fabids</taxon>
        <taxon>Fabales</taxon>
        <taxon>Fabaceae</taxon>
        <taxon>Papilionoideae</taxon>
        <taxon>50 kb inversion clade</taxon>
        <taxon>NPAAA clade</taxon>
        <taxon>indigoferoid/millettioid clade</taxon>
        <taxon>Phaseoleae</taxon>
        <taxon>Vigna</taxon>
    </lineage>
</organism>
<dbReference type="AlphaFoldDB" id="A0AAQ3S7J9"/>
<evidence type="ECO:0000313" key="2">
    <source>
        <dbReference type="Proteomes" id="UP001374535"/>
    </source>
</evidence>